<organism evidence="7 8">
    <name type="scientific">Oleiharenicola lentus</name>
    <dbReference type="NCBI Taxonomy" id="2508720"/>
    <lineage>
        <taxon>Bacteria</taxon>
        <taxon>Pseudomonadati</taxon>
        <taxon>Verrucomicrobiota</taxon>
        <taxon>Opitutia</taxon>
        <taxon>Opitutales</taxon>
        <taxon>Opitutaceae</taxon>
        <taxon>Oleiharenicola</taxon>
    </lineage>
</organism>
<gene>
    <name evidence="7" type="ORF">ESB00_12070</name>
</gene>
<feature type="compositionally biased region" description="Low complexity" evidence="5">
    <location>
        <begin position="96"/>
        <end position="108"/>
    </location>
</feature>
<evidence type="ECO:0000256" key="5">
    <source>
        <dbReference type="SAM" id="MobiDB-lite"/>
    </source>
</evidence>
<dbReference type="InterPro" id="IPR020458">
    <property type="entry name" value="Znf_DskA_TraR_CS"/>
</dbReference>
<comment type="caution">
    <text evidence="7">The sequence shown here is derived from an EMBL/GenBank/DDBJ whole genome shotgun (WGS) entry which is preliminary data.</text>
</comment>
<evidence type="ECO:0000256" key="2">
    <source>
        <dbReference type="ARBA" id="ARBA00022771"/>
    </source>
</evidence>
<feature type="region of interest" description="Disordered" evidence="5">
    <location>
        <begin position="1"/>
        <end position="76"/>
    </location>
</feature>
<dbReference type="PROSITE" id="PS01102">
    <property type="entry name" value="ZF_DKSA_1"/>
    <property type="match status" value="1"/>
</dbReference>
<keyword evidence="3" id="KW-0862">Zinc</keyword>
<dbReference type="OrthoDB" id="9811543at2"/>
<feature type="compositionally biased region" description="Basic and acidic residues" evidence="5">
    <location>
        <begin position="184"/>
        <end position="193"/>
    </location>
</feature>
<protein>
    <recommendedName>
        <fullName evidence="6">Zinc finger DksA/TraR C4-type domain-containing protein</fullName>
    </recommendedName>
</protein>
<feature type="compositionally biased region" description="Basic and acidic residues" evidence="5">
    <location>
        <begin position="59"/>
        <end position="69"/>
    </location>
</feature>
<dbReference type="InterPro" id="IPR000962">
    <property type="entry name" value="Znf_DskA_TraR"/>
</dbReference>
<evidence type="ECO:0000256" key="1">
    <source>
        <dbReference type="ARBA" id="ARBA00022723"/>
    </source>
</evidence>
<sequence>MATSKKTTAKKKPVAAKPAPAKKPAAKAAPAKPTAPAKAPAPASAPAKSTSKAPMSSADIKRKLLERKPATSTRAIAFSLDEVREIAQKNEKQLESSAKTSKAATQAKTKAHDLAQLEKPHKPHHVKTASLSDILGFNPAKGKKAPTAMVDESEVPEKFRRYYRLLLELRSHVLQQLGEHTEETLLKSSKDDSGDLSGYGQHMADAGTDTFDRDFALSLVSNEQEALAEIEAAIKRVHAGTYGICEATQKPIAKERLLAVPFTRYSTEAKKQVERHSHRAIQRGGLFGDGTDEEGGKIADDSGGDEE</sequence>
<dbReference type="PANTHER" id="PTHR33823:SF4">
    <property type="entry name" value="GENERAL STRESS PROTEIN 16O"/>
    <property type="match status" value="1"/>
</dbReference>
<dbReference type="GO" id="GO:0008270">
    <property type="term" value="F:zinc ion binding"/>
    <property type="evidence" value="ECO:0007669"/>
    <property type="project" value="UniProtKB-KW"/>
</dbReference>
<dbReference type="SUPFAM" id="SSF109635">
    <property type="entry name" value="DnaK suppressor protein DksA, alpha-hairpin domain"/>
    <property type="match status" value="1"/>
</dbReference>
<dbReference type="EMBL" id="SDHX01000001">
    <property type="protein sequence ID" value="RXK56566.1"/>
    <property type="molecule type" value="Genomic_DNA"/>
</dbReference>
<proteinExistence type="predicted"/>
<feature type="compositionally biased region" description="Low complexity" evidence="5">
    <location>
        <begin position="15"/>
        <end position="58"/>
    </location>
</feature>
<dbReference type="Pfam" id="PF01258">
    <property type="entry name" value="zf-dskA_traR"/>
    <property type="match status" value="1"/>
</dbReference>
<feature type="region of interest" description="Disordered" evidence="5">
    <location>
        <begin position="270"/>
        <end position="307"/>
    </location>
</feature>
<feature type="region of interest" description="Disordered" evidence="5">
    <location>
        <begin position="91"/>
        <end position="149"/>
    </location>
</feature>
<evidence type="ECO:0000256" key="4">
    <source>
        <dbReference type="PROSITE-ProRule" id="PRU00510"/>
    </source>
</evidence>
<dbReference type="SUPFAM" id="SSF57716">
    <property type="entry name" value="Glucocorticoid receptor-like (DNA-binding domain)"/>
    <property type="match status" value="1"/>
</dbReference>
<evidence type="ECO:0000256" key="3">
    <source>
        <dbReference type="ARBA" id="ARBA00022833"/>
    </source>
</evidence>
<dbReference type="Gene3D" id="1.20.120.910">
    <property type="entry name" value="DksA, coiled-coil domain"/>
    <property type="match status" value="1"/>
</dbReference>
<dbReference type="AlphaFoldDB" id="A0A4Q1CC87"/>
<dbReference type="RefSeq" id="WP_129047934.1">
    <property type="nucleotide sequence ID" value="NZ_SDHX01000001.1"/>
</dbReference>
<dbReference type="PANTHER" id="PTHR33823">
    <property type="entry name" value="RNA POLYMERASE-BINDING TRANSCRIPTION FACTOR DKSA-RELATED"/>
    <property type="match status" value="1"/>
</dbReference>
<name>A0A4Q1CC87_9BACT</name>
<dbReference type="Proteomes" id="UP000290218">
    <property type="component" value="Unassembled WGS sequence"/>
</dbReference>
<feature type="domain" description="Zinc finger DksA/TraR C4-type" evidence="6">
    <location>
        <begin position="240"/>
        <end position="274"/>
    </location>
</feature>
<feature type="region of interest" description="Disordered" evidence="5">
    <location>
        <begin position="184"/>
        <end position="203"/>
    </location>
</feature>
<reference evidence="7 8" key="1">
    <citation type="submission" date="2019-01" db="EMBL/GenBank/DDBJ databases">
        <title>Lacunisphaera sp. strain TWA-58.</title>
        <authorList>
            <person name="Chen W.-M."/>
        </authorList>
    </citation>
    <scope>NUCLEOTIDE SEQUENCE [LARGE SCALE GENOMIC DNA]</scope>
    <source>
        <strain evidence="7 8">TWA-58</strain>
    </source>
</reference>
<accession>A0A4Q1CC87</accession>
<keyword evidence="2" id="KW-0863">Zinc-finger</keyword>
<evidence type="ECO:0000313" key="7">
    <source>
        <dbReference type="EMBL" id="RXK56566.1"/>
    </source>
</evidence>
<evidence type="ECO:0000313" key="8">
    <source>
        <dbReference type="Proteomes" id="UP000290218"/>
    </source>
</evidence>
<evidence type="ECO:0000259" key="6">
    <source>
        <dbReference type="Pfam" id="PF01258"/>
    </source>
</evidence>
<dbReference type="PROSITE" id="PS51128">
    <property type="entry name" value="ZF_DKSA_2"/>
    <property type="match status" value="1"/>
</dbReference>
<keyword evidence="1" id="KW-0479">Metal-binding</keyword>
<feature type="compositionally biased region" description="Basic and acidic residues" evidence="5">
    <location>
        <begin position="110"/>
        <end position="120"/>
    </location>
</feature>
<dbReference type="InterPro" id="IPR037187">
    <property type="entry name" value="DnaK_N"/>
</dbReference>
<feature type="zinc finger region" description="dksA C4-type" evidence="4">
    <location>
        <begin position="245"/>
        <end position="269"/>
    </location>
</feature>
<keyword evidence="8" id="KW-1185">Reference proteome</keyword>